<dbReference type="Proteomes" id="UP001140091">
    <property type="component" value="Unassembled WGS sequence"/>
</dbReference>
<dbReference type="AlphaFoldDB" id="A0A9W8MM23"/>
<name>A0A9W8MM23_9AGAR</name>
<gene>
    <name evidence="1" type="ORF">H1R20_g1431</name>
</gene>
<reference evidence="1" key="1">
    <citation type="submission" date="2022-06" db="EMBL/GenBank/DDBJ databases">
        <title>Genome Sequence of Candolleomyces eurysporus.</title>
        <authorList>
            <person name="Buettner E."/>
        </authorList>
    </citation>
    <scope>NUCLEOTIDE SEQUENCE</scope>
    <source>
        <strain evidence="1">VTCC 930004</strain>
    </source>
</reference>
<dbReference type="Gene3D" id="2.170.270.10">
    <property type="entry name" value="SET domain"/>
    <property type="match status" value="1"/>
</dbReference>
<dbReference type="OrthoDB" id="1028014at2759"/>
<evidence type="ECO:0000313" key="1">
    <source>
        <dbReference type="EMBL" id="KAJ2935661.1"/>
    </source>
</evidence>
<keyword evidence="2" id="KW-1185">Reference proteome</keyword>
<evidence type="ECO:0000313" key="2">
    <source>
        <dbReference type="Proteomes" id="UP001140091"/>
    </source>
</evidence>
<protein>
    <recommendedName>
        <fullName evidence="3">SET domain-containing protein</fullName>
    </recommendedName>
</protein>
<proteinExistence type="predicted"/>
<dbReference type="InterPro" id="IPR046341">
    <property type="entry name" value="SET_dom_sf"/>
</dbReference>
<feature type="non-terminal residue" evidence="1">
    <location>
        <position position="1"/>
    </location>
</feature>
<dbReference type="EMBL" id="JANBPK010000414">
    <property type="protein sequence ID" value="KAJ2935661.1"/>
    <property type="molecule type" value="Genomic_DNA"/>
</dbReference>
<accession>A0A9W8MM23</accession>
<sequence>MENGASSAGTPWFCGRDCLNAWIKAYSVEIDGLSDHGGALVGLMTSLDKTLLNYRNAKARAKAKQKATSSPSAVDSSSNLTHPFTFLDTWKAEDVSEESVDRYWKSAETMFTPPSLGKRSMILDLLESWNDASSEDPTELLTEFEGDCARFVLDGLVRRALQQTNTCGLDQTSDTTSSHVGAHSTLPNKFGVMENVKPTGCWSDLLQLQNNELEHVKSKPYMLGVFIRVYAFLRLVVLSALAAANSTKKSRARKGDASMQDPVKNSLPNQDAFLQTLAKLLETSESVRAVLARDHGNVFGIWEKGSPSDSNGHGGDDDSSDSEMLGWGMYVFGSYFNHGEELCINYIDISQSNGVVKRNEELSKEWFFECGCARCERERKELA</sequence>
<comment type="caution">
    <text evidence="1">The sequence shown here is derived from an EMBL/GenBank/DDBJ whole genome shotgun (WGS) entry which is preliminary data.</text>
</comment>
<dbReference type="SUPFAM" id="SSF82199">
    <property type="entry name" value="SET domain"/>
    <property type="match status" value="1"/>
</dbReference>
<organism evidence="1 2">
    <name type="scientific">Candolleomyces eurysporus</name>
    <dbReference type="NCBI Taxonomy" id="2828524"/>
    <lineage>
        <taxon>Eukaryota</taxon>
        <taxon>Fungi</taxon>
        <taxon>Dikarya</taxon>
        <taxon>Basidiomycota</taxon>
        <taxon>Agaricomycotina</taxon>
        <taxon>Agaricomycetes</taxon>
        <taxon>Agaricomycetidae</taxon>
        <taxon>Agaricales</taxon>
        <taxon>Agaricineae</taxon>
        <taxon>Psathyrellaceae</taxon>
        <taxon>Candolleomyces</taxon>
    </lineage>
</organism>
<evidence type="ECO:0008006" key="3">
    <source>
        <dbReference type="Google" id="ProtNLM"/>
    </source>
</evidence>